<evidence type="ECO:0000256" key="1">
    <source>
        <dbReference type="SAM" id="MobiDB-lite"/>
    </source>
</evidence>
<proteinExistence type="predicted"/>
<gene>
    <name evidence="2" type="ORF">FRUB_05086</name>
</gene>
<reference evidence="3" key="1">
    <citation type="submission" date="2017-06" db="EMBL/GenBank/DDBJ databases">
        <title>Genome analysis of Fimbriiglobus ruber SP5, the first member of the order Planctomycetales with confirmed chitinolytic capability.</title>
        <authorList>
            <person name="Ravin N.V."/>
            <person name="Rakitin A.L."/>
            <person name="Ivanova A.A."/>
            <person name="Beletsky A.V."/>
            <person name="Kulichevskaya I.S."/>
            <person name="Mardanov A.V."/>
            <person name="Dedysh S.N."/>
        </authorList>
    </citation>
    <scope>NUCLEOTIDE SEQUENCE [LARGE SCALE GENOMIC DNA]</scope>
    <source>
        <strain evidence="3">SP5</strain>
    </source>
</reference>
<keyword evidence="3" id="KW-1185">Reference proteome</keyword>
<comment type="caution">
    <text evidence="2">The sequence shown here is derived from an EMBL/GenBank/DDBJ whole genome shotgun (WGS) entry which is preliminary data.</text>
</comment>
<evidence type="ECO:0000313" key="3">
    <source>
        <dbReference type="Proteomes" id="UP000214646"/>
    </source>
</evidence>
<accession>A0A225DVF9</accession>
<dbReference type="Proteomes" id="UP000214646">
    <property type="component" value="Unassembled WGS sequence"/>
</dbReference>
<dbReference type="AlphaFoldDB" id="A0A225DVF9"/>
<name>A0A225DVF9_9BACT</name>
<protein>
    <submittedName>
        <fullName evidence="2">Uncharacterized protein</fullName>
    </submittedName>
</protein>
<feature type="compositionally biased region" description="Polar residues" evidence="1">
    <location>
        <begin position="14"/>
        <end position="32"/>
    </location>
</feature>
<sequence>MAGIIQTMFPVRAPSNQPTDAGSISQSANNPTRRIEILRTAVNRTHVRFAKEKPIRITGLSTLLPHRFA</sequence>
<evidence type="ECO:0000313" key="2">
    <source>
        <dbReference type="EMBL" id="OWK40167.1"/>
    </source>
</evidence>
<feature type="region of interest" description="Disordered" evidence="1">
    <location>
        <begin position="1"/>
        <end position="32"/>
    </location>
</feature>
<organism evidence="2 3">
    <name type="scientific">Fimbriiglobus ruber</name>
    <dbReference type="NCBI Taxonomy" id="1908690"/>
    <lineage>
        <taxon>Bacteria</taxon>
        <taxon>Pseudomonadati</taxon>
        <taxon>Planctomycetota</taxon>
        <taxon>Planctomycetia</taxon>
        <taxon>Gemmatales</taxon>
        <taxon>Gemmataceae</taxon>
        <taxon>Fimbriiglobus</taxon>
    </lineage>
</organism>
<dbReference type="EMBL" id="NIDE01000008">
    <property type="protein sequence ID" value="OWK40167.1"/>
    <property type="molecule type" value="Genomic_DNA"/>
</dbReference>